<dbReference type="RefSeq" id="WP_203584899.1">
    <property type="nucleotide sequence ID" value="NZ_JACOPV010000009.1"/>
</dbReference>
<sequence>MGNDPLVALCIALERAMRGERVAIAPDTLDTGSWPKPDYAQNALAIFNCWDEAMAREVAKQFPSLPLVASLPECLTALSKACMATGRVTLIDGTTFQTSHGYIRGDRNREVLFPLRPGQRDTAGLNPAWKFLSRRLNRTLFNHRELEFVSAGAVVLTSHPSSFVDSSGTAYTRVGQARVEKPEVVDASARVDDLRSAFPEGMTQCSQA</sequence>
<name>A0ABS2BZC3_9PSED</name>
<reference evidence="1 2" key="1">
    <citation type="submission" date="2020-08" db="EMBL/GenBank/DDBJ databases">
        <title>Description of novel Pseudomonas species.</title>
        <authorList>
            <person name="Duman M."/>
            <person name="Mulet M."/>
            <person name="Altun S."/>
            <person name="Saticioglu I.B."/>
            <person name="Lalucat J."/>
            <person name="Garcia-Valdes E."/>
        </authorList>
    </citation>
    <scope>NUCLEOTIDE SEQUENCE [LARGE SCALE GENOMIC DNA]</scope>
    <source>
        <strain evidence="1 2">P66</strain>
    </source>
</reference>
<gene>
    <name evidence="1" type="ORF">H8F21_15570</name>
</gene>
<dbReference type="Proteomes" id="UP000745663">
    <property type="component" value="Unassembled WGS sequence"/>
</dbReference>
<proteinExistence type="predicted"/>
<comment type="caution">
    <text evidence="1">The sequence shown here is derived from an EMBL/GenBank/DDBJ whole genome shotgun (WGS) entry which is preliminary data.</text>
</comment>
<keyword evidence="2" id="KW-1185">Reference proteome</keyword>
<evidence type="ECO:0000313" key="1">
    <source>
        <dbReference type="EMBL" id="MBM5458986.1"/>
    </source>
</evidence>
<accession>A0ABS2BZC3</accession>
<dbReference type="EMBL" id="JACOPV010000009">
    <property type="protein sequence ID" value="MBM5458986.1"/>
    <property type="molecule type" value="Genomic_DNA"/>
</dbReference>
<protein>
    <submittedName>
        <fullName evidence="1">Uncharacterized protein</fullName>
    </submittedName>
</protein>
<evidence type="ECO:0000313" key="2">
    <source>
        <dbReference type="Proteomes" id="UP000745663"/>
    </source>
</evidence>
<organism evidence="1 2">
    <name type="scientific">Pseudomonas arcuscaelestis</name>
    <dbReference type="NCBI Taxonomy" id="2710591"/>
    <lineage>
        <taxon>Bacteria</taxon>
        <taxon>Pseudomonadati</taxon>
        <taxon>Pseudomonadota</taxon>
        <taxon>Gammaproteobacteria</taxon>
        <taxon>Pseudomonadales</taxon>
        <taxon>Pseudomonadaceae</taxon>
        <taxon>Pseudomonas</taxon>
    </lineage>
</organism>